<dbReference type="InterPro" id="IPR029033">
    <property type="entry name" value="His_PPase_superfam"/>
</dbReference>
<feature type="transmembrane region" description="Helical" evidence="3">
    <location>
        <begin position="443"/>
        <end position="467"/>
    </location>
</feature>
<feature type="signal peptide" evidence="4">
    <location>
        <begin position="1"/>
        <end position="27"/>
    </location>
</feature>
<keyword evidence="3" id="KW-0472">Membrane</keyword>
<evidence type="ECO:0000256" key="3">
    <source>
        <dbReference type="SAM" id="Phobius"/>
    </source>
</evidence>
<feature type="region of interest" description="Disordered" evidence="2">
    <location>
        <begin position="414"/>
        <end position="436"/>
    </location>
</feature>
<organism evidence="5 6">
    <name type="scientific">Helicocarpus griseus UAMH5409</name>
    <dbReference type="NCBI Taxonomy" id="1447875"/>
    <lineage>
        <taxon>Eukaryota</taxon>
        <taxon>Fungi</taxon>
        <taxon>Dikarya</taxon>
        <taxon>Ascomycota</taxon>
        <taxon>Pezizomycotina</taxon>
        <taxon>Eurotiomycetes</taxon>
        <taxon>Eurotiomycetidae</taxon>
        <taxon>Onygenales</taxon>
        <taxon>Ajellomycetaceae</taxon>
        <taxon>Helicocarpus</taxon>
    </lineage>
</organism>
<name>A0A2B7X9Q0_9EURO</name>
<dbReference type="SUPFAM" id="SSF53254">
    <property type="entry name" value="Phosphoglycerate mutase-like"/>
    <property type="match status" value="1"/>
</dbReference>
<keyword evidence="6" id="KW-1185">Reference proteome</keyword>
<dbReference type="Proteomes" id="UP000223968">
    <property type="component" value="Unassembled WGS sequence"/>
</dbReference>
<dbReference type="EMBL" id="PDNB01000123">
    <property type="protein sequence ID" value="PGH05715.1"/>
    <property type="molecule type" value="Genomic_DNA"/>
</dbReference>
<accession>A0A2B7X9Q0</accession>
<sequence>MHYKLLQPPAMLALAASLGAFIPTVSAETVLGAYVFARHGDRTSKATPPTELTSLGYSQVFNTGTYYHDRYISPSSDSQIFGISPDIVKASQLSASAPEDEVLQKSALAFLQALYPPAGDVAKTTLRDGTEVETPMNGYQLVALEQTPTGGNSENVAWLQSASKCPRAKVSSNEYFSSPEYLKLLESSAKLYKSIAPMVSGAFSEDEINYQNAYAIWDYLNVAKIHNTTDSLPADQLPSDEAFTTLQELANTLEYNLAYNASSPIRAASGSMLAGEILTGLQEVISSAGNKTKLNVQFGAYANFLSFFGLTGLAQAQPDFAKVPDYASNMAFELVTNATVSPTSFPEPADISVRFLFRSGSVVPGSKETEPVAYPLFSQSEELLMPWSDFESKMKEIAIATEQQFCEACSEKPKSCSGGFRGGDGATTTSSTTENKSNGISTVVAGVIGALVTLGVILGLQLVFFFAGGWRLVKKVDAKAIKEIEQA</sequence>
<dbReference type="OrthoDB" id="258392at2759"/>
<reference evidence="5 6" key="1">
    <citation type="submission" date="2017-10" db="EMBL/GenBank/DDBJ databases">
        <title>Comparative genomics in systemic dimorphic fungi from Ajellomycetaceae.</title>
        <authorList>
            <person name="Munoz J.F."/>
            <person name="Mcewen J.G."/>
            <person name="Clay O.K."/>
            <person name="Cuomo C.A."/>
        </authorList>
    </citation>
    <scope>NUCLEOTIDE SEQUENCE [LARGE SCALE GENOMIC DNA]</scope>
    <source>
        <strain evidence="5 6">UAMH5409</strain>
    </source>
</reference>
<feature type="chain" id="PRO_5013106699" description="Acid phosphatase" evidence="4">
    <location>
        <begin position="28"/>
        <end position="487"/>
    </location>
</feature>
<dbReference type="STRING" id="1447875.A0A2B7X9Q0"/>
<evidence type="ECO:0000256" key="2">
    <source>
        <dbReference type="SAM" id="MobiDB-lite"/>
    </source>
</evidence>
<evidence type="ECO:0000256" key="1">
    <source>
        <dbReference type="ARBA" id="ARBA00005375"/>
    </source>
</evidence>
<dbReference type="Gene3D" id="3.40.50.1240">
    <property type="entry name" value="Phosphoglycerate mutase-like"/>
    <property type="match status" value="1"/>
</dbReference>
<dbReference type="InterPro" id="IPR050645">
    <property type="entry name" value="Histidine_acid_phosphatase"/>
</dbReference>
<keyword evidence="4" id="KW-0732">Signal</keyword>
<dbReference type="Pfam" id="PF00328">
    <property type="entry name" value="His_Phos_2"/>
    <property type="match status" value="1"/>
</dbReference>
<dbReference type="InterPro" id="IPR000560">
    <property type="entry name" value="His_Pase_clade-2"/>
</dbReference>
<dbReference type="PANTHER" id="PTHR11567">
    <property type="entry name" value="ACID PHOSPHATASE-RELATED"/>
    <property type="match status" value="1"/>
</dbReference>
<dbReference type="CDD" id="cd07061">
    <property type="entry name" value="HP_HAP_like"/>
    <property type="match status" value="1"/>
</dbReference>
<comment type="caution">
    <text evidence="5">The sequence shown here is derived from an EMBL/GenBank/DDBJ whole genome shotgun (WGS) entry which is preliminary data.</text>
</comment>
<keyword evidence="3" id="KW-0812">Transmembrane</keyword>
<proteinExistence type="inferred from homology"/>
<keyword evidence="3" id="KW-1133">Transmembrane helix</keyword>
<evidence type="ECO:0008006" key="7">
    <source>
        <dbReference type="Google" id="ProtNLM"/>
    </source>
</evidence>
<dbReference type="PANTHER" id="PTHR11567:SF142">
    <property type="entry name" value="PHOSPHOGLYCERATE MUTASE-LIKE PROTEIN"/>
    <property type="match status" value="1"/>
</dbReference>
<evidence type="ECO:0000256" key="4">
    <source>
        <dbReference type="SAM" id="SignalP"/>
    </source>
</evidence>
<evidence type="ECO:0000313" key="5">
    <source>
        <dbReference type="EMBL" id="PGH05715.1"/>
    </source>
</evidence>
<gene>
    <name evidence="5" type="ORF">AJ79_06731</name>
</gene>
<dbReference type="GO" id="GO:0016791">
    <property type="term" value="F:phosphatase activity"/>
    <property type="evidence" value="ECO:0007669"/>
    <property type="project" value="TreeGrafter"/>
</dbReference>
<evidence type="ECO:0000313" key="6">
    <source>
        <dbReference type="Proteomes" id="UP000223968"/>
    </source>
</evidence>
<protein>
    <recommendedName>
        <fullName evidence="7">Acid phosphatase</fullName>
    </recommendedName>
</protein>
<comment type="similarity">
    <text evidence="1">Belongs to the histidine acid phosphatase family.</text>
</comment>
<dbReference type="AlphaFoldDB" id="A0A2B7X9Q0"/>